<evidence type="ECO:0000313" key="3">
    <source>
        <dbReference type="Proteomes" id="UP001549076"/>
    </source>
</evidence>
<reference evidence="2 3" key="1">
    <citation type="submission" date="2024-06" db="EMBL/GenBank/DDBJ databases">
        <title>Genomic Encyclopedia of Type Strains, Phase IV (KMG-IV): sequencing the most valuable type-strain genomes for metagenomic binning, comparative biology and taxonomic classification.</title>
        <authorList>
            <person name="Goeker M."/>
        </authorList>
    </citation>
    <scope>NUCLEOTIDE SEQUENCE [LARGE SCALE GENOMIC DNA]</scope>
    <source>
        <strain evidence="2 3">DSM 27865</strain>
    </source>
</reference>
<evidence type="ECO:0000256" key="1">
    <source>
        <dbReference type="ARBA" id="ARBA00010552"/>
    </source>
</evidence>
<keyword evidence="3" id="KW-1185">Reference proteome</keyword>
<gene>
    <name evidence="2" type="ORF">ABID37_001616</name>
</gene>
<dbReference type="InterPro" id="IPR006175">
    <property type="entry name" value="YjgF/YER057c/UK114"/>
</dbReference>
<dbReference type="PANTHER" id="PTHR11803:SF58">
    <property type="entry name" value="PROTEIN HMF1-RELATED"/>
    <property type="match status" value="1"/>
</dbReference>
<dbReference type="InterPro" id="IPR019897">
    <property type="entry name" value="RidA_CS"/>
</dbReference>
<dbReference type="RefSeq" id="WP_354193736.1">
    <property type="nucleotide sequence ID" value="NZ_JBEPML010000004.1"/>
</dbReference>
<dbReference type="InterPro" id="IPR006056">
    <property type="entry name" value="RidA"/>
</dbReference>
<dbReference type="CDD" id="cd00448">
    <property type="entry name" value="YjgF_YER057c_UK114_family"/>
    <property type="match status" value="1"/>
</dbReference>
<proteinExistence type="inferred from homology"/>
<dbReference type="PROSITE" id="PS01094">
    <property type="entry name" value="UPF0076"/>
    <property type="match status" value="1"/>
</dbReference>
<dbReference type="InterPro" id="IPR035959">
    <property type="entry name" value="RutC-like_sf"/>
</dbReference>
<protein>
    <submittedName>
        <fullName evidence="2">Reactive intermediate/imine deaminase</fullName>
    </submittedName>
</protein>
<organism evidence="2 3">
    <name type="scientific">Aquamicrobium terrae</name>
    <dbReference type="NCBI Taxonomy" id="1324945"/>
    <lineage>
        <taxon>Bacteria</taxon>
        <taxon>Pseudomonadati</taxon>
        <taxon>Pseudomonadota</taxon>
        <taxon>Alphaproteobacteria</taxon>
        <taxon>Hyphomicrobiales</taxon>
        <taxon>Phyllobacteriaceae</taxon>
        <taxon>Aquamicrobium</taxon>
    </lineage>
</organism>
<name>A0ABV2N0K6_9HYPH</name>
<dbReference type="Gene3D" id="3.30.1330.40">
    <property type="entry name" value="RutC-like"/>
    <property type="match status" value="1"/>
</dbReference>
<evidence type="ECO:0000313" key="2">
    <source>
        <dbReference type="EMBL" id="MET3791408.1"/>
    </source>
</evidence>
<sequence length="124" mass="13695">MELIQTDRAPHPFGHYSQAVKANGMVFVSGILGVRHDDHEIVVRDLAAQTEIVLANLKAVLEAAGSALDQVVKVTIYAESVSNWDKVNEIYRSYFGEHRPARVFVPTGKLHHGFQIEIDAVAMA</sequence>
<dbReference type="EMBL" id="JBEPML010000004">
    <property type="protein sequence ID" value="MET3791408.1"/>
    <property type="molecule type" value="Genomic_DNA"/>
</dbReference>
<comment type="caution">
    <text evidence="2">The sequence shown here is derived from an EMBL/GenBank/DDBJ whole genome shotgun (WGS) entry which is preliminary data.</text>
</comment>
<dbReference type="Proteomes" id="UP001549076">
    <property type="component" value="Unassembled WGS sequence"/>
</dbReference>
<comment type="similarity">
    <text evidence="1">Belongs to the RutC family.</text>
</comment>
<dbReference type="Pfam" id="PF01042">
    <property type="entry name" value="Ribonuc_L-PSP"/>
    <property type="match status" value="1"/>
</dbReference>
<accession>A0ABV2N0K6</accession>
<dbReference type="NCBIfam" id="TIGR00004">
    <property type="entry name" value="Rid family detoxifying hydrolase"/>
    <property type="match status" value="1"/>
</dbReference>
<dbReference type="PANTHER" id="PTHR11803">
    <property type="entry name" value="2-IMINOBUTANOATE/2-IMINOPROPANOATE DEAMINASE RIDA"/>
    <property type="match status" value="1"/>
</dbReference>
<dbReference type="SUPFAM" id="SSF55298">
    <property type="entry name" value="YjgF-like"/>
    <property type="match status" value="1"/>
</dbReference>